<dbReference type="Proteomes" id="UP001489004">
    <property type="component" value="Unassembled WGS sequence"/>
</dbReference>
<feature type="region of interest" description="Disordered" evidence="7">
    <location>
        <begin position="1"/>
        <end position="66"/>
    </location>
</feature>
<dbReference type="InterPro" id="IPR035952">
    <property type="entry name" value="Rhomboid-like_sf"/>
</dbReference>
<comment type="function">
    <text evidence="6">Serine protease involved in intramembrane proteolysis.</text>
</comment>
<feature type="compositionally biased region" description="Basic and acidic residues" evidence="7">
    <location>
        <begin position="17"/>
        <end position="29"/>
    </location>
</feature>
<evidence type="ECO:0000256" key="7">
    <source>
        <dbReference type="SAM" id="MobiDB-lite"/>
    </source>
</evidence>
<keyword evidence="6" id="KW-0645">Protease</keyword>
<protein>
    <recommendedName>
        <fullName evidence="6">RHOMBOID-like protein</fullName>
        <ecNumber evidence="6">3.4.21.105</ecNumber>
    </recommendedName>
</protein>
<comment type="subcellular location">
    <subcellularLocation>
        <location evidence="1 6">Membrane</location>
        <topology evidence="1 6">Multi-pass membrane protein</topology>
    </subcellularLocation>
</comment>
<evidence type="ECO:0000313" key="10">
    <source>
        <dbReference type="Proteomes" id="UP001489004"/>
    </source>
</evidence>
<comment type="caution">
    <text evidence="9">The sequence shown here is derived from an EMBL/GenBank/DDBJ whole genome shotgun (WGS) entry which is preliminary data.</text>
</comment>
<feature type="compositionally biased region" description="Polar residues" evidence="7">
    <location>
        <begin position="128"/>
        <end position="137"/>
    </location>
</feature>
<evidence type="ECO:0000259" key="8">
    <source>
        <dbReference type="Pfam" id="PF01694"/>
    </source>
</evidence>
<accession>A0AAW1Q2E0</accession>
<feature type="region of interest" description="Disordered" evidence="7">
    <location>
        <begin position="116"/>
        <end position="204"/>
    </location>
</feature>
<evidence type="ECO:0000256" key="1">
    <source>
        <dbReference type="ARBA" id="ARBA00004141"/>
    </source>
</evidence>
<proteinExistence type="inferred from homology"/>
<feature type="transmembrane region" description="Helical" evidence="6">
    <location>
        <begin position="537"/>
        <end position="558"/>
    </location>
</feature>
<evidence type="ECO:0000256" key="2">
    <source>
        <dbReference type="ARBA" id="ARBA00009045"/>
    </source>
</evidence>
<sequence>MNPFTQGRDPPPARPRLYIDTRGAHHPDSARQSPEEACPSAWGRAGSQLQLSVHSHSRSASDPVINYDLPESPHVVANTPWPEMPMVHSPSPAPSRASVTDENDWFSVENDKRRVGEAAGSSPFMDSAFQTPLPSKSSKLDRQHGQRSIPSYGQKSEAQRSVPSYGADSQRSVPSYGQADRYKTAGGTPLQAPSSRAPSVSGGPDSHCCGGHTCLAVVVHYIALLFAEYPRKSHREWSGAVVRPVDSSGEMGDMASMECGSIQRRLFLARPKASFQPLENLEEMYGNNPKRRRLVYALRRKKAGSGYQGLWDHVKNEMFIWGELCFDRCTPQKLRNHMPWFTAIFIMVNFITFAFMAGEYSSLQDADENASRCGPSSFVHGPAGLAQWVVDWGSCHKFSAPYLILWGARYGPNLDRGQAYRWFSSMLIADDFIHLVTSMLLMCVVSLHVERRYGTSRTLLLAFLAACGGAFFSAAFESNCKVALSGSGCSFGLLGLFVLDLAFNFDSVRFPVARALLATASLVLFIIANVLDGSPYRLATVGGLLCGLLPGALFLPHIKSEKYEWFIPFAALFTMLGFLLALPLYVYLDRLQASAFIVEVTQTFGKFLVK</sequence>
<feature type="transmembrane region" description="Helical" evidence="6">
    <location>
        <begin position="482"/>
        <end position="503"/>
    </location>
</feature>
<feature type="transmembrane region" description="Helical" evidence="6">
    <location>
        <begin position="338"/>
        <end position="357"/>
    </location>
</feature>
<organism evidence="9 10">
    <name type="scientific">[Myrmecia] bisecta</name>
    <dbReference type="NCBI Taxonomy" id="41462"/>
    <lineage>
        <taxon>Eukaryota</taxon>
        <taxon>Viridiplantae</taxon>
        <taxon>Chlorophyta</taxon>
        <taxon>core chlorophytes</taxon>
        <taxon>Trebouxiophyceae</taxon>
        <taxon>Trebouxiales</taxon>
        <taxon>Trebouxiaceae</taxon>
        <taxon>Myrmecia</taxon>
    </lineage>
</organism>
<dbReference type="PANTHER" id="PTHR22936:SF99">
    <property type="entry name" value="RHOMBOID-LIKE PROTEASE"/>
    <property type="match status" value="1"/>
</dbReference>
<evidence type="ECO:0000313" key="9">
    <source>
        <dbReference type="EMBL" id="KAK9814658.1"/>
    </source>
</evidence>
<keyword evidence="6" id="KW-0378">Hydrolase</keyword>
<comment type="similarity">
    <text evidence="2 6">Belongs to the peptidase S54 family.</text>
</comment>
<feature type="region of interest" description="Disordered" evidence="7">
    <location>
        <begin position="80"/>
        <end position="100"/>
    </location>
</feature>
<dbReference type="GO" id="GO:0004252">
    <property type="term" value="F:serine-type endopeptidase activity"/>
    <property type="evidence" value="ECO:0007669"/>
    <property type="project" value="InterPro"/>
</dbReference>
<dbReference type="EC" id="3.4.21.105" evidence="6"/>
<evidence type="ECO:0000256" key="4">
    <source>
        <dbReference type="ARBA" id="ARBA00022989"/>
    </source>
</evidence>
<comment type="catalytic activity">
    <reaction evidence="6">
        <text>Cleaves type-1 transmembrane domains using a catalytic dyad composed of serine and histidine that are contributed by different transmembrane domains.</text>
        <dbReference type="EC" id="3.4.21.105"/>
    </reaction>
</comment>
<dbReference type="GO" id="GO:0016020">
    <property type="term" value="C:membrane"/>
    <property type="evidence" value="ECO:0007669"/>
    <property type="project" value="UniProtKB-SubCell"/>
</dbReference>
<feature type="transmembrane region" description="Helical" evidence="6">
    <location>
        <begin position="515"/>
        <end position="531"/>
    </location>
</feature>
<evidence type="ECO:0000256" key="6">
    <source>
        <dbReference type="RuleBase" id="RU362115"/>
    </source>
</evidence>
<dbReference type="InterPro" id="IPR002610">
    <property type="entry name" value="Peptidase_S54_rhomboid-like"/>
</dbReference>
<name>A0AAW1Q2E0_9CHLO</name>
<reference evidence="9 10" key="1">
    <citation type="journal article" date="2024" name="Nat. Commun.">
        <title>Phylogenomics reveals the evolutionary origins of lichenization in chlorophyte algae.</title>
        <authorList>
            <person name="Puginier C."/>
            <person name="Libourel C."/>
            <person name="Otte J."/>
            <person name="Skaloud P."/>
            <person name="Haon M."/>
            <person name="Grisel S."/>
            <person name="Petersen M."/>
            <person name="Berrin J.G."/>
            <person name="Delaux P.M."/>
            <person name="Dal Grande F."/>
            <person name="Keller J."/>
        </authorList>
    </citation>
    <scope>NUCLEOTIDE SEQUENCE [LARGE SCALE GENOMIC DNA]</scope>
    <source>
        <strain evidence="9 10">SAG 2043</strain>
    </source>
</reference>
<keyword evidence="4 6" id="KW-1133">Transmembrane helix</keyword>
<dbReference type="SUPFAM" id="SSF144091">
    <property type="entry name" value="Rhomboid-like"/>
    <property type="match status" value="1"/>
</dbReference>
<dbReference type="EMBL" id="JALJOR010000007">
    <property type="protein sequence ID" value="KAK9814658.1"/>
    <property type="molecule type" value="Genomic_DNA"/>
</dbReference>
<gene>
    <name evidence="9" type="ORF">WJX72_009331</name>
</gene>
<dbReference type="PANTHER" id="PTHR22936">
    <property type="entry name" value="RHOMBOID-RELATED"/>
    <property type="match status" value="1"/>
</dbReference>
<evidence type="ECO:0000256" key="3">
    <source>
        <dbReference type="ARBA" id="ARBA00022692"/>
    </source>
</evidence>
<dbReference type="Pfam" id="PF01694">
    <property type="entry name" value="Rhomboid"/>
    <property type="match status" value="1"/>
</dbReference>
<keyword evidence="5 6" id="KW-0472">Membrane</keyword>
<feature type="transmembrane region" description="Helical" evidence="6">
    <location>
        <begin position="422"/>
        <end position="447"/>
    </location>
</feature>
<feature type="compositionally biased region" description="Polar residues" evidence="7">
    <location>
        <begin position="47"/>
        <end position="60"/>
    </location>
</feature>
<keyword evidence="10" id="KW-1185">Reference proteome</keyword>
<dbReference type="Gene3D" id="1.20.1540.10">
    <property type="entry name" value="Rhomboid-like"/>
    <property type="match status" value="1"/>
</dbReference>
<feature type="transmembrane region" description="Helical" evidence="6">
    <location>
        <begin position="459"/>
        <end position="476"/>
    </location>
</feature>
<feature type="transmembrane region" description="Helical" evidence="6">
    <location>
        <begin position="565"/>
        <end position="588"/>
    </location>
</feature>
<evidence type="ECO:0000256" key="5">
    <source>
        <dbReference type="ARBA" id="ARBA00023136"/>
    </source>
</evidence>
<feature type="compositionally biased region" description="Polar residues" evidence="7">
    <location>
        <begin position="146"/>
        <end position="175"/>
    </location>
</feature>
<dbReference type="AlphaFoldDB" id="A0AAW1Q2E0"/>
<keyword evidence="6" id="KW-0720">Serine protease</keyword>
<dbReference type="InterPro" id="IPR022764">
    <property type="entry name" value="Peptidase_S54_rhomboid_dom"/>
</dbReference>
<feature type="domain" description="Peptidase S54 rhomboid" evidence="8">
    <location>
        <begin position="417"/>
        <end position="555"/>
    </location>
</feature>
<keyword evidence="3 6" id="KW-0812">Transmembrane</keyword>
<dbReference type="GO" id="GO:0006508">
    <property type="term" value="P:proteolysis"/>
    <property type="evidence" value="ECO:0007669"/>
    <property type="project" value="UniProtKB-KW"/>
</dbReference>